<name>A0A828PKD5_ACTPL</name>
<feature type="signal peptide" evidence="1">
    <location>
        <begin position="1"/>
        <end position="28"/>
    </location>
</feature>
<sequence length="221" mass="24928">MANDWRVNMNKQLSLAALLALILSGCVAKNTSETEITPLPEFPNIQATNTHLKPIPPEPEARIVQNDIYQYYTPSNTEVIRDSRYTLVNISPEDGQKFLLEQVVSINILPKNKRNLNKSVEQGLRSTLQHTGLDLCYASGMNVDHNVGTLFSRPLPKVHYQFGPMKLYEALQMIAGPGYEMTLNEVTRTVCFKTRISPVDHQKKPLEEVTSTTTTEIIEDK</sequence>
<keyword evidence="2" id="KW-0449">Lipoprotein</keyword>
<protein>
    <submittedName>
        <fullName evidence="2">Conserved putative lipoprotein</fullName>
    </submittedName>
</protein>
<dbReference type="Proteomes" id="UP000005341">
    <property type="component" value="Unassembled WGS sequence"/>
</dbReference>
<feature type="chain" id="PRO_5032689957" evidence="1">
    <location>
        <begin position="29"/>
        <end position="221"/>
    </location>
</feature>
<dbReference type="PROSITE" id="PS51257">
    <property type="entry name" value="PROKAR_LIPOPROTEIN"/>
    <property type="match status" value="1"/>
</dbReference>
<evidence type="ECO:0000313" key="2">
    <source>
        <dbReference type="EMBL" id="EFM92018.1"/>
    </source>
</evidence>
<accession>A0A828PKD5</accession>
<dbReference type="InterPro" id="IPR022260">
    <property type="entry name" value="Integr_conj_element_PilL"/>
</dbReference>
<dbReference type="AlphaFoldDB" id="A0A828PKD5"/>
<comment type="caution">
    <text evidence="2">The sequence shown here is derived from an EMBL/GenBank/DDBJ whole genome shotgun (WGS) entry which is preliminary data.</text>
</comment>
<evidence type="ECO:0000313" key="3">
    <source>
        <dbReference type="Proteomes" id="UP000005341"/>
    </source>
</evidence>
<keyword evidence="1" id="KW-0732">Signal</keyword>
<proteinExistence type="predicted"/>
<reference evidence="2 3" key="1">
    <citation type="journal article" date="2010" name="J. Bacteriol.">
        <title>Comparative genomic characterization of Actinobacillus pleuropneumoniae.</title>
        <authorList>
            <person name="Xu Z."/>
            <person name="Chen X."/>
            <person name="Li L."/>
            <person name="Li T."/>
            <person name="Wang S."/>
            <person name="Chen H."/>
            <person name="Zhou R."/>
        </authorList>
    </citation>
    <scope>NUCLEOTIDE SEQUENCE [LARGE SCALE GENOMIC DNA]</scope>
    <source>
        <strain evidence="2 3">Femo</strain>
    </source>
</reference>
<dbReference type="NCBIfam" id="TIGR03748">
    <property type="entry name" value="conj_PilL"/>
    <property type="match status" value="1"/>
</dbReference>
<organism evidence="2 3">
    <name type="scientific">Actinobacillus pleuropneumoniae serovar 6 str. Femo</name>
    <dbReference type="NCBI Taxonomy" id="754256"/>
    <lineage>
        <taxon>Bacteria</taxon>
        <taxon>Pseudomonadati</taxon>
        <taxon>Pseudomonadota</taxon>
        <taxon>Gammaproteobacteria</taxon>
        <taxon>Pasteurellales</taxon>
        <taxon>Pasteurellaceae</taxon>
        <taxon>Actinobacillus</taxon>
    </lineage>
</organism>
<gene>
    <name evidence="2" type="ORF">appser6_9260</name>
</gene>
<evidence type="ECO:0000256" key="1">
    <source>
        <dbReference type="SAM" id="SignalP"/>
    </source>
</evidence>
<dbReference type="EMBL" id="ADOG01000012">
    <property type="protein sequence ID" value="EFM92018.1"/>
    <property type="molecule type" value="Genomic_DNA"/>
</dbReference>